<name>A0A1J8Q7C6_9AGAM</name>
<feature type="compositionally biased region" description="Basic and acidic residues" evidence="1">
    <location>
        <begin position="9"/>
        <end position="18"/>
    </location>
</feature>
<protein>
    <submittedName>
        <fullName evidence="2">Uncharacterized protein</fullName>
    </submittedName>
</protein>
<proteinExistence type="predicted"/>
<keyword evidence="3" id="KW-1185">Reference proteome</keyword>
<evidence type="ECO:0000256" key="1">
    <source>
        <dbReference type="SAM" id="MobiDB-lite"/>
    </source>
</evidence>
<dbReference type="OrthoDB" id="2804425at2759"/>
<sequence length="134" mass="14613">MCVPAELAAKADNEAKADDEGDDDGEGSTTTAENLSSEYDMASWPVFDRCKGHFYELVSSHNIQPVPAYDENHNLIPPSQYESKLKGALVEVHRLFITIASSHRSATFSTRSCENSLSSLCPQPCQPTYSNVAA</sequence>
<organism evidence="2 3">
    <name type="scientific">Rhizopogon vesiculosus</name>
    <dbReference type="NCBI Taxonomy" id="180088"/>
    <lineage>
        <taxon>Eukaryota</taxon>
        <taxon>Fungi</taxon>
        <taxon>Dikarya</taxon>
        <taxon>Basidiomycota</taxon>
        <taxon>Agaricomycotina</taxon>
        <taxon>Agaricomycetes</taxon>
        <taxon>Agaricomycetidae</taxon>
        <taxon>Boletales</taxon>
        <taxon>Suillineae</taxon>
        <taxon>Rhizopogonaceae</taxon>
        <taxon>Rhizopogon</taxon>
    </lineage>
</organism>
<evidence type="ECO:0000313" key="2">
    <source>
        <dbReference type="EMBL" id="OJA15859.1"/>
    </source>
</evidence>
<gene>
    <name evidence="2" type="ORF">AZE42_11443</name>
</gene>
<comment type="caution">
    <text evidence="2">The sequence shown here is derived from an EMBL/GenBank/DDBJ whole genome shotgun (WGS) entry which is preliminary data.</text>
</comment>
<reference evidence="2 3" key="1">
    <citation type="submission" date="2016-03" db="EMBL/GenBank/DDBJ databases">
        <title>Comparative genomics of the ectomycorrhizal sister species Rhizopogon vinicolor and Rhizopogon vesiculosus (Basidiomycota: Boletales) reveals a divergence of the mating type B locus.</title>
        <authorList>
            <person name="Mujic A.B."/>
            <person name="Kuo A."/>
            <person name="Tritt A."/>
            <person name="Lipzen A."/>
            <person name="Chen C."/>
            <person name="Johnson J."/>
            <person name="Sharma A."/>
            <person name="Barry K."/>
            <person name="Grigoriev I.V."/>
            <person name="Spatafora J.W."/>
        </authorList>
    </citation>
    <scope>NUCLEOTIDE SEQUENCE [LARGE SCALE GENOMIC DNA]</scope>
    <source>
        <strain evidence="2 3">AM-OR11-056</strain>
    </source>
</reference>
<evidence type="ECO:0000313" key="3">
    <source>
        <dbReference type="Proteomes" id="UP000183567"/>
    </source>
</evidence>
<accession>A0A1J8Q7C6</accession>
<dbReference type="Proteomes" id="UP000183567">
    <property type="component" value="Unassembled WGS sequence"/>
</dbReference>
<dbReference type="EMBL" id="LVVM01002829">
    <property type="protein sequence ID" value="OJA15859.1"/>
    <property type="molecule type" value="Genomic_DNA"/>
</dbReference>
<dbReference type="AlphaFoldDB" id="A0A1J8Q7C6"/>
<feature type="region of interest" description="Disordered" evidence="1">
    <location>
        <begin position="1"/>
        <end position="36"/>
    </location>
</feature>